<dbReference type="OMA" id="HINVEWA"/>
<dbReference type="EMBL" id="CU928168">
    <property type="protein sequence ID" value="CAR22753.1"/>
    <property type="molecule type" value="Genomic_DNA"/>
</dbReference>
<evidence type="ECO:0000313" key="1">
    <source>
        <dbReference type="EMBL" id="CAR22753.1"/>
    </source>
</evidence>
<accession>C5DEZ8</accession>
<keyword evidence="2" id="KW-1185">Reference proteome</keyword>
<dbReference type="RefSeq" id="XP_002553191.1">
    <property type="nucleotide sequence ID" value="XM_002553145.1"/>
</dbReference>
<dbReference type="FunCoup" id="C5DEZ8">
    <property type="interactions" value="46"/>
</dbReference>
<dbReference type="OrthoDB" id="4073963at2759"/>
<dbReference type="HOGENOM" id="CLU_046455_1_0_1"/>
<dbReference type="Proteomes" id="UP000002036">
    <property type="component" value="Chromosome D"/>
</dbReference>
<dbReference type="SUPFAM" id="SSF54928">
    <property type="entry name" value="RNA-binding domain, RBD"/>
    <property type="match status" value="1"/>
</dbReference>
<dbReference type="GeneID" id="8295431"/>
<dbReference type="Gene3D" id="3.30.70.330">
    <property type="match status" value="1"/>
</dbReference>
<organism evidence="1 2">
    <name type="scientific">Lachancea thermotolerans (strain ATCC 56472 / CBS 6340 / NRRL Y-8284)</name>
    <name type="common">Yeast</name>
    <name type="synonym">Kluyveromyces thermotolerans</name>
    <dbReference type="NCBI Taxonomy" id="559295"/>
    <lineage>
        <taxon>Eukaryota</taxon>
        <taxon>Fungi</taxon>
        <taxon>Dikarya</taxon>
        <taxon>Ascomycota</taxon>
        <taxon>Saccharomycotina</taxon>
        <taxon>Saccharomycetes</taxon>
        <taxon>Saccharomycetales</taxon>
        <taxon>Saccharomycetaceae</taxon>
        <taxon>Lachancea</taxon>
    </lineage>
</organism>
<dbReference type="InterPro" id="IPR035979">
    <property type="entry name" value="RBD_domain_sf"/>
</dbReference>
<dbReference type="GO" id="GO:0003676">
    <property type="term" value="F:nucleic acid binding"/>
    <property type="evidence" value="ECO:0007669"/>
    <property type="project" value="InterPro"/>
</dbReference>
<protein>
    <submittedName>
        <fullName evidence="1">KLTH0D11088p</fullName>
    </submittedName>
</protein>
<sequence length="422" mass="47242">MAPRESLPDCWTTKIQGADIDNGSMRVRPSRLVSVSSMLGSGVGASSRSSSRWKQEAHDLFGLKRLARAYFRGEEHYTKEDVPDYGVMRFPPKGTRLRKNQTSSATLIKPNCHAPQTTDGSMKPLLPQKKHCYSVSMGSLIEGRDVNVKPLKTPVAVESGENVSQFGDIKGLKKSTLNSSALLNKHHVNAAFLQNSHQDSENGEERVVEILELPQDVGIQSLLSQVYGGPLEKVNVSKDQRGAPARGARLHFLFNEDAKSFISYGLSNNFRINGHIVKPQWAPKSTCSLSNMNFDEVKDMVSANACAGRQEGTRARRCIVVKKTGCTKSPRSRQLHSNRQNLCSFDYKDLRKDFEQFGEISEISPMISRKLCVSVSFYDVRSAINALESFGEPDSFMHKKYNRDWTMAYGRDTTDRACYHMF</sequence>
<dbReference type="AlphaFoldDB" id="C5DEZ8"/>
<reference evidence="1 2" key="1">
    <citation type="journal article" date="2009" name="Genome Res.">
        <title>Comparative genomics of protoploid Saccharomycetaceae.</title>
        <authorList>
            <consortium name="The Genolevures Consortium"/>
            <person name="Souciet J.-L."/>
            <person name="Dujon B."/>
            <person name="Gaillardin C."/>
            <person name="Johnston M."/>
            <person name="Baret P.V."/>
            <person name="Cliften P."/>
            <person name="Sherman D.J."/>
            <person name="Weissenbach J."/>
            <person name="Westhof E."/>
            <person name="Wincker P."/>
            <person name="Jubin C."/>
            <person name="Poulain J."/>
            <person name="Barbe V."/>
            <person name="Segurens B."/>
            <person name="Artiguenave F."/>
            <person name="Anthouard V."/>
            <person name="Vacherie B."/>
            <person name="Val M.-E."/>
            <person name="Fulton R.S."/>
            <person name="Minx P."/>
            <person name="Wilson R."/>
            <person name="Durrens P."/>
            <person name="Jean G."/>
            <person name="Marck C."/>
            <person name="Martin T."/>
            <person name="Nikolski M."/>
            <person name="Rolland T."/>
            <person name="Seret M.-L."/>
            <person name="Casaregola S."/>
            <person name="Despons L."/>
            <person name="Fairhead C."/>
            <person name="Fischer G."/>
            <person name="Lafontaine I."/>
            <person name="Leh V."/>
            <person name="Lemaire M."/>
            <person name="de Montigny J."/>
            <person name="Neuveglise C."/>
            <person name="Thierry A."/>
            <person name="Blanc-Lenfle I."/>
            <person name="Bleykasten C."/>
            <person name="Diffels J."/>
            <person name="Fritsch E."/>
            <person name="Frangeul L."/>
            <person name="Goeffon A."/>
            <person name="Jauniaux N."/>
            <person name="Kachouri-Lafond R."/>
            <person name="Payen C."/>
            <person name="Potier S."/>
            <person name="Pribylova L."/>
            <person name="Ozanne C."/>
            <person name="Richard G.-F."/>
            <person name="Sacerdot C."/>
            <person name="Straub M.-L."/>
            <person name="Talla E."/>
        </authorList>
    </citation>
    <scope>NUCLEOTIDE SEQUENCE [LARGE SCALE GENOMIC DNA]</scope>
    <source>
        <strain evidence="2">ATCC 56472 / CBS 6340 / NRRL Y-8284</strain>
    </source>
</reference>
<evidence type="ECO:0000313" key="2">
    <source>
        <dbReference type="Proteomes" id="UP000002036"/>
    </source>
</evidence>
<name>C5DEZ8_LACTC</name>
<dbReference type="eggNOG" id="ENOG502RYS8">
    <property type="taxonomic scope" value="Eukaryota"/>
</dbReference>
<dbReference type="KEGG" id="lth:KLTH0D11088g"/>
<gene>
    <name evidence="1" type="ordered locus">KLTH0D11088g</name>
</gene>
<dbReference type="InParanoid" id="C5DEZ8"/>
<proteinExistence type="predicted"/>
<dbReference type="InterPro" id="IPR012677">
    <property type="entry name" value="Nucleotide-bd_a/b_plait_sf"/>
</dbReference>